<gene>
    <name evidence="2" type="ORF">RM544_05240</name>
</gene>
<dbReference type="RefSeq" id="WP_311360698.1">
    <property type="nucleotide sequence ID" value="NZ_JAVRIE010000001.1"/>
</dbReference>
<sequence length="298" mass="34280">MMPKKILFIASLVLCSAFLKVQAATWVVSYPGALYEGDERHKYPEALLKLALEKTGVRYEMRASSRVKYQSKALRQLRENLEVNVVWSMTDKQRESDLLPIRIPITKGLIGWRVLLSHKSKPFYEKEITSMEELLVYSPVQGVDWPDTKILQANGFNVLAAQNHVEAANLISRQQADFYPRSVIEVLPELSAENADPDVLLKPRVALHYKTAMYFFVNKRNVTMARLLEVGLQRAIEDGSFDALFYEYHGEMLDKIALDERLHFELENPLLPINTPVYDADYWYQPAQSAAKREDARQ</sequence>
<organism evidence="2 3">
    <name type="scientific">Brumicola blandensis</name>
    <dbReference type="NCBI Taxonomy" id="3075611"/>
    <lineage>
        <taxon>Bacteria</taxon>
        <taxon>Pseudomonadati</taxon>
        <taxon>Pseudomonadota</taxon>
        <taxon>Gammaproteobacteria</taxon>
        <taxon>Alteromonadales</taxon>
        <taxon>Alteromonadaceae</taxon>
        <taxon>Brumicola</taxon>
    </lineage>
</organism>
<dbReference type="SUPFAM" id="SSF53850">
    <property type="entry name" value="Periplasmic binding protein-like II"/>
    <property type="match status" value="1"/>
</dbReference>
<comment type="caution">
    <text evidence="2">The sequence shown here is derived from an EMBL/GenBank/DDBJ whole genome shotgun (WGS) entry which is preliminary data.</text>
</comment>
<dbReference type="EMBL" id="JAVRIE010000001">
    <property type="protein sequence ID" value="MDT0581932.1"/>
    <property type="molecule type" value="Genomic_DNA"/>
</dbReference>
<dbReference type="Proteomes" id="UP001249020">
    <property type="component" value="Unassembled WGS sequence"/>
</dbReference>
<feature type="chain" id="PRO_5043454584" evidence="1">
    <location>
        <begin position="24"/>
        <end position="298"/>
    </location>
</feature>
<evidence type="ECO:0000313" key="2">
    <source>
        <dbReference type="EMBL" id="MDT0581932.1"/>
    </source>
</evidence>
<keyword evidence="1" id="KW-0732">Signal</keyword>
<proteinExistence type="predicted"/>
<evidence type="ECO:0000313" key="3">
    <source>
        <dbReference type="Proteomes" id="UP001249020"/>
    </source>
</evidence>
<keyword evidence="3" id="KW-1185">Reference proteome</keyword>
<accession>A0AAW8R0Z2</accession>
<evidence type="ECO:0000256" key="1">
    <source>
        <dbReference type="SAM" id="SignalP"/>
    </source>
</evidence>
<name>A0AAW8R0Z2_9ALTE</name>
<reference evidence="2 3" key="1">
    <citation type="submission" date="2023-09" db="EMBL/GenBank/DDBJ databases">
        <authorList>
            <person name="Rey-Velasco X."/>
        </authorList>
    </citation>
    <scope>NUCLEOTIDE SEQUENCE [LARGE SCALE GENOMIC DNA]</scope>
    <source>
        <strain evidence="2 3">W409</strain>
    </source>
</reference>
<dbReference type="AlphaFoldDB" id="A0AAW8R0Z2"/>
<feature type="signal peptide" evidence="1">
    <location>
        <begin position="1"/>
        <end position="23"/>
    </location>
</feature>
<protein>
    <submittedName>
        <fullName evidence="2">Amino acid ABC transporter substrate-binding protein</fullName>
    </submittedName>
</protein>